<feature type="transmembrane region" description="Helical" evidence="6">
    <location>
        <begin position="169"/>
        <end position="186"/>
    </location>
</feature>
<feature type="transmembrane region" description="Helical" evidence="6">
    <location>
        <begin position="289"/>
        <end position="315"/>
    </location>
</feature>
<feature type="transmembrane region" description="Helical" evidence="6">
    <location>
        <begin position="244"/>
        <end position="268"/>
    </location>
</feature>
<keyword evidence="5 6" id="KW-0472">Membrane</keyword>
<dbReference type="EMBL" id="JASNGB010000194">
    <property type="protein sequence ID" value="MDL2345403.1"/>
    <property type="molecule type" value="Genomic_DNA"/>
</dbReference>
<evidence type="ECO:0000256" key="2">
    <source>
        <dbReference type="ARBA" id="ARBA00022692"/>
    </source>
</evidence>
<dbReference type="Proteomes" id="UP001302059">
    <property type="component" value="Unassembled WGS sequence"/>
</dbReference>
<feature type="transmembrane region" description="Helical" evidence="6">
    <location>
        <begin position="327"/>
        <end position="345"/>
    </location>
</feature>
<keyword evidence="3" id="KW-0133">Cell shape</keyword>
<organism evidence="7 8">
    <name type="scientific">Deinococcus rhizophilus</name>
    <dbReference type="NCBI Taxonomy" id="3049544"/>
    <lineage>
        <taxon>Bacteria</taxon>
        <taxon>Thermotogati</taxon>
        <taxon>Deinococcota</taxon>
        <taxon>Deinococci</taxon>
        <taxon>Deinococcales</taxon>
        <taxon>Deinococcaceae</taxon>
        <taxon>Deinococcus</taxon>
    </lineage>
</organism>
<dbReference type="RefSeq" id="WP_285524943.1">
    <property type="nucleotide sequence ID" value="NZ_JASNGB010000194.1"/>
</dbReference>
<comment type="subcellular location">
    <subcellularLocation>
        <location evidence="1">Membrane</location>
        <topology evidence="1">Multi-pass membrane protein</topology>
    </subcellularLocation>
</comment>
<dbReference type="PANTHER" id="PTHR30474">
    <property type="entry name" value="CELL CYCLE PROTEIN"/>
    <property type="match status" value="1"/>
</dbReference>
<feature type="transmembrane region" description="Helical" evidence="6">
    <location>
        <begin position="6"/>
        <end position="23"/>
    </location>
</feature>
<evidence type="ECO:0000313" key="7">
    <source>
        <dbReference type="EMBL" id="MDL2345403.1"/>
    </source>
</evidence>
<keyword evidence="2 6" id="KW-0812">Transmembrane</keyword>
<gene>
    <name evidence="7" type="ORF">QOL99_14775</name>
</gene>
<evidence type="ECO:0000256" key="1">
    <source>
        <dbReference type="ARBA" id="ARBA00004141"/>
    </source>
</evidence>
<proteinExistence type="predicted"/>
<evidence type="ECO:0000256" key="3">
    <source>
        <dbReference type="ARBA" id="ARBA00022960"/>
    </source>
</evidence>
<dbReference type="Pfam" id="PF01098">
    <property type="entry name" value="FTSW_RODA_SPOVE"/>
    <property type="match status" value="1"/>
</dbReference>
<protein>
    <submittedName>
        <fullName evidence="7">FtsW/RodA/SpoVE family cell cycle protein</fullName>
    </submittedName>
</protein>
<keyword evidence="4 6" id="KW-1133">Transmembrane helix</keyword>
<sequence>MSLQLVMAQVILLTLGLIGVATVRPDDILDHGSKALVALAATFLVARLRPRFFLRLAPYFWGFTLLLLVLTLFIGEGAPGSEGVKRWLDFGGPFRFQPSELAKLGLVLQLASFFSRRGVQNKLISATGMIVLTTGLILLEPDLGTSVLTFGLGIVLMYAAGVRITNISGFVLALGLLSLPFLNKYLETHPYILERLFGHVNRAETAEVGLDQIGKAHRDLNFGGLWGQGPDGPRYPYFADNTDLIVASVGFSTGLLGVTMLFFAYWLVVSTALHVSQLATRVRPMTPDIHGATILATGAMFMVVGQAFVNLAVAAGLFPVTGVPLPLVSYGFSSMLTMSLALGVIHSAMREVRRQLPAGEESSDMVAVAAD</sequence>
<name>A0ABT7JK21_9DEIO</name>
<evidence type="ECO:0000256" key="4">
    <source>
        <dbReference type="ARBA" id="ARBA00022989"/>
    </source>
</evidence>
<accession>A0ABT7JK21</accession>
<feature type="transmembrane region" description="Helical" evidence="6">
    <location>
        <begin position="59"/>
        <end position="78"/>
    </location>
</feature>
<evidence type="ECO:0000256" key="6">
    <source>
        <dbReference type="SAM" id="Phobius"/>
    </source>
</evidence>
<dbReference type="PANTHER" id="PTHR30474:SF1">
    <property type="entry name" value="PEPTIDOGLYCAN GLYCOSYLTRANSFERASE MRDB"/>
    <property type="match status" value="1"/>
</dbReference>
<comment type="caution">
    <text evidence="7">The sequence shown here is derived from an EMBL/GenBank/DDBJ whole genome shotgun (WGS) entry which is preliminary data.</text>
</comment>
<dbReference type="InterPro" id="IPR001182">
    <property type="entry name" value="FtsW/RodA"/>
</dbReference>
<evidence type="ECO:0000256" key="5">
    <source>
        <dbReference type="ARBA" id="ARBA00023136"/>
    </source>
</evidence>
<keyword evidence="8" id="KW-1185">Reference proteome</keyword>
<evidence type="ECO:0000313" key="8">
    <source>
        <dbReference type="Proteomes" id="UP001302059"/>
    </source>
</evidence>
<reference evidence="7 8" key="1">
    <citation type="submission" date="2023-05" db="EMBL/GenBank/DDBJ databases">
        <authorList>
            <person name="Gao F."/>
        </authorList>
    </citation>
    <scope>NUCLEOTIDE SEQUENCE [LARGE SCALE GENOMIC DNA]</scope>
    <source>
        <strain evidence="7 8">MIMF12</strain>
    </source>
</reference>